<dbReference type="FunFam" id="3.40.50.720:FF:000594">
    <property type="entry name" value="Short-chain oxidoreductase"/>
    <property type="match status" value="1"/>
</dbReference>
<feature type="transmembrane region" description="Helical" evidence="3">
    <location>
        <begin position="354"/>
        <end position="380"/>
    </location>
</feature>
<evidence type="ECO:0000256" key="3">
    <source>
        <dbReference type="SAM" id="Phobius"/>
    </source>
</evidence>
<proteinExistence type="inferred from homology"/>
<dbReference type="AlphaFoldDB" id="A0A815P3T8"/>
<comment type="caution">
    <text evidence="4">The sequence shown here is derived from an EMBL/GenBank/DDBJ whole genome shotgun (WGS) entry which is preliminary data.</text>
</comment>
<dbReference type="Gene3D" id="3.40.50.720">
    <property type="entry name" value="NAD(P)-binding Rossmann-like Domain"/>
    <property type="match status" value="1"/>
</dbReference>
<feature type="transmembrane region" description="Helical" evidence="3">
    <location>
        <begin position="313"/>
        <end position="333"/>
    </location>
</feature>
<dbReference type="GO" id="GO:0016491">
    <property type="term" value="F:oxidoreductase activity"/>
    <property type="evidence" value="ECO:0007669"/>
    <property type="project" value="UniProtKB-KW"/>
</dbReference>
<name>A0A815P3T8_9BILA</name>
<accession>A0A815P3T8</accession>
<comment type="similarity">
    <text evidence="1">Belongs to the short-chain dehydrogenases/reductases (SDR) family.</text>
</comment>
<dbReference type="Proteomes" id="UP000663845">
    <property type="component" value="Unassembled WGS sequence"/>
</dbReference>
<keyword evidence="3" id="KW-0812">Transmembrane</keyword>
<reference evidence="4" key="1">
    <citation type="submission" date="2021-02" db="EMBL/GenBank/DDBJ databases">
        <authorList>
            <person name="Nowell W R."/>
        </authorList>
    </citation>
    <scope>NUCLEOTIDE SEQUENCE</scope>
</reference>
<evidence type="ECO:0000313" key="5">
    <source>
        <dbReference type="Proteomes" id="UP000663845"/>
    </source>
</evidence>
<evidence type="ECO:0000256" key="1">
    <source>
        <dbReference type="ARBA" id="ARBA00006484"/>
    </source>
</evidence>
<gene>
    <name evidence="4" type="ORF">JYZ213_LOCUS40275</name>
</gene>
<dbReference type="PANTHER" id="PTHR24320">
    <property type="entry name" value="RETINOL DEHYDROGENASE"/>
    <property type="match status" value="1"/>
</dbReference>
<keyword evidence="3" id="KW-0472">Membrane</keyword>
<dbReference type="PRINTS" id="PR00081">
    <property type="entry name" value="GDHRDH"/>
</dbReference>
<dbReference type="PANTHER" id="PTHR24320:SF283">
    <property type="entry name" value="RETINOL DEHYDROGENASE 11"/>
    <property type="match status" value="1"/>
</dbReference>
<evidence type="ECO:0000256" key="2">
    <source>
        <dbReference type="ARBA" id="ARBA00023002"/>
    </source>
</evidence>
<evidence type="ECO:0000313" key="4">
    <source>
        <dbReference type="EMBL" id="CAF1443751.1"/>
    </source>
</evidence>
<keyword evidence="2" id="KW-0560">Oxidoreductase</keyword>
<protein>
    <submittedName>
        <fullName evidence="4">Uncharacterized protein</fullName>
    </submittedName>
</protein>
<dbReference type="EMBL" id="CAJNOG010001442">
    <property type="protein sequence ID" value="CAF1443751.1"/>
    <property type="molecule type" value="Genomic_DNA"/>
</dbReference>
<organism evidence="4 5">
    <name type="scientific">Adineta steineri</name>
    <dbReference type="NCBI Taxonomy" id="433720"/>
    <lineage>
        <taxon>Eukaryota</taxon>
        <taxon>Metazoa</taxon>
        <taxon>Spiralia</taxon>
        <taxon>Gnathifera</taxon>
        <taxon>Rotifera</taxon>
        <taxon>Eurotatoria</taxon>
        <taxon>Bdelloidea</taxon>
        <taxon>Adinetida</taxon>
        <taxon>Adinetidae</taxon>
        <taxon>Adineta</taxon>
    </lineage>
</organism>
<dbReference type="Pfam" id="PF00106">
    <property type="entry name" value="adh_short"/>
    <property type="match status" value="1"/>
</dbReference>
<dbReference type="CDD" id="cd05327">
    <property type="entry name" value="retinol-DH_like_SDR_c_like"/>
    <property type="match status" value="1"/>
</dbReference>
<dbReference type="InterPro" id="IPR002347">
    <property type="entry name" value="SDR_fam"/>
</dbReference>
<feature type="transmembrane region" description="Helical" evidence="3">
    <location>
        <begin position="386"/>
        <end position="408"/>
    </location>
</feature>
<keyword evidence="3" id="KW-1133">Transmembrane helix</keyword>
<sequence>MTASNFHAKSSAIEVVKGLNTKLDGKVILITGATSGIGVETARALASANAHIIITARDMKKGAEVIEDIKKTTGNNKVEVMEMDLTSLQSVRNFVSQFQARKLPINILICNAGIMACPYSKTVDGFESQFAVNHLAHFLLTTTLLPQLKAGKPSRVVVVSSLANKNGGINWNDINWEKDYERWNAYAQSKTANILFAKQLNKLYASEGIKAYSLHPGGIFTSLQKDVPIEEQRAMGWLKEDGTAHGLFKTIEQGASTSVYAALAPELDNHGGEYLEDCAISQGVNSKEKYQGMAPHSIDMEAAERLWKLSEQMIVYASSGLYTLIDVTTLMAIQSSDVRNETIFSSILSSPETIVLNWISLSVYFIVVLLIIILLCGIQLNKPWLLFIWSVLMIIMLLIDGIVTVLSLREHQQQIHRPSKQLYGIFISIFHFRYLNQAISEYNTRQRMLLRYNTECPSASYDGSCTYSDGLLNPPKANNNDYHIPDIPPPAVSLPRAQIATIQRRPISTMFHSRNYLHPSSYEHTNQQPINDYNEDFRYNVPLQERYHQQKKIDTQEL</sequence>
<dbReference type="SUPFAM" id="SSF51735">
    <property type="entry name" value="NAD(P)-binding Rossmann-fold domains"/>
    <property type="match status" value="1"/>
</dbReference>
<dbReference type="InterPro" id="IPR036291">
    <property type="entry name" value="NAD(P)-bd_dom_sf"/>
</dbReference>